<evidence type="ECO:0000313" key="2">
    <source>
        <dbReference type="Proteomes" id="UP001240984"/>
    </source>
</evidence>
<evidence type="ECO:0000313" key="1">
    <source>
        <dbReference type="EMBL" id="MDP9798561.1"/>
    </source>
</evidence>
<dbReference type="InterPro" id="IPR025447">
    <property type="entry name" value="DUF4192"/>
</dbReference>
<dbReference type="RefSeq" id="WP_306836545.1">
    <property type="nucleotide sequence ID" value="NZ_JAUSRA010000001.1"/>
</dbReference>
<reference evidence="1 2" key="1">
    <citation type="submission" date="2023-07" db="EMBL/GenBank/DDBJ databases">
        <title>Sequencing the genomes of 1000 actinobacteria strains.</title>
        <authorList>
            <person name="Klenk H.-P."/>
        </authorList>
    </citation>
    <scope>NUCLEOTIDE SEQUENCE [LARGE SCALE GENOMIC DNA]</scope>
    <source>
        <strain evidence="1 2">DSM 44710</strain>
    </source>
</reference>
<dbReference type="EMBL" id="JAUSRA010000001">
    <property type="protein sequence ID" value="MDP9798561.1"/>
    <property type="molecule type" value="Genomic_DNA"/>
</dbReference>
<comment type="caution">
    <text evidence="1">The sequence shown here is derived from an EMBL/GenBank/DDBJ whole genome shotgun (WGS) entry which is preliminary data.</text>
</comment>
<proteinExistence type="predicted"/>
<dbReference type="Pfam" id="PF13830">
    <property type="entry name" value="DUF4192"/>
    <property type="match status" value="1"/>
</dbReference>
<dbReference type="Proteomes" id="UP001240984">
    <property type="component" value="Unassembled WGS sequence"/>
</dbReference>
<organism evidence="1 2">
    <name type="scientific">Catenuloplanes nepalensis</name>
    <dbReference type="NCBI Taxonomy" id="587533"/>
    <lineage>
        <taxon>Bacteria</taxon>
        <taxon>Bacillati</taxon>
        <taxon>Actinomycetota</taxon>
        <taxon>Actinomycetes</taxon>
        <taxon>Micromonosporales</taxon>
        <taxon>Micromonosporaceae</taxon>
        <taxon>Catenuloplanes</taxon>
    </lineage>
</organism>
<gene>
    <name evidence="1" type="ORF">J2S43_007073</name>
</gene>
<accession>A0ABT9N5P1</accession>
<protein>
    <recommendedName>
        <fullName evidence="3">DUF4192 domain-containing protein</fullName>
    </recommendedName>
</protein>
<evidence type="ECO:0008006" key="3">
    <source>
        <dbReference type="Google" id="ProtNLM"/>
    </source>
</evidence>
<keyword evidence="2" id="KW-1185">Reference proteome</keyword>
<sequence>MSLSDLRVASPAHLVAVVPYLLGFHPRDSLVVVGRREHALMFAARRDLPPADTPFAEVAEAAQHIAAVVARQAIDAVILFGYTDERSSGAALVAAVGDALLDLGIPVREQLRVADDRFWCYLCTDEGCCPPAGRPFDAEAAEIRQTAGFSVFDSREALVASVAPVESEGMRVATAVADRRLEEMAARTEAGAGPLLGEIRRAGARAVGVALARYRDGGTLDDDEAAWLSVLLAHDSVGEYALNRADAAGWQVALWSDLLRRARPELAAMPAVLLAFTAWRTGQGALAAVAVDRALDADPSLGIAHLLDDVLTDGIPPSALDRPRAA</sequence>
<name>A0ABT9N5P1_9ACTN</name>